<protein>
    <submittedName>
        <fullName evidence="1">Putative type III secretion apparatus protein OrgA/MxiK</fullName>
    </submittedName>
</protein>
<gene>
    <name evidence="1" type="ORF">HMPREF0201_03648</name>
</gene>
<dbReference type="PATRIC" id="fig|566551.4.peg.3330"/>
<reference evidence="1 2" key="1">
    <citation type="submission" date="2013-04" db="EMBL/GenBank/DDBJ databases">
        <authorList>
            <person name="Weinstock G."/>
            <person name="Sodergren E."/>
            <person name="Lobos E.A."/>
            <person name="Fulton L."/>
            <person name="Fulton R."/>
            <person name="Courtney L."/>
            <person name="Fronick C."/>
            <person name="O'Laughlin M."/>
            <person name="Godfrey J."/>
            <person name="Wilson R.M."/>
            <person name="Miner T."/>
            <person name="Farmer C."/>
            <person name="Delehaunty K."/>
            <person name="Cordes M."/>
            <person name="Minx P."/>
            <person name="Tomlinson C."/>
            <person name="Chen J."/>
            <person name="Wollam A."/>
            <person name="Pepin K.H."/>
            <person name="Palsikar V.B."/>
            <person name="Zhang X."/>
            <person name="Suruliraj S."/>
            <person name="Perna N.T."/>
            <person name="Plunkett G."/>
            <person name="Warren W."/>
            <person name="Mitreva M."/>
            <person name="Mardis E.R."/>
            <person name="Wilson R.K."/>
        </authorList>
    </citation>
    <scope>NUCLEOTIDE SEQUENCE [LARGE SCALE GENOMIC DNA]</scope>
    <source>
        <strain evidence="1 2">DSM 4568</strain>
    </source>
</reference>
<dbReference type="HOGENOM" id="CLU_092002_1_0_6"/>
<evidence type="ECO:0000313" key="2">
    <source>
        <dbReference type="Proteomes" id="UP000014585"/>
    </source>
</evidence>
<evidence type="ECO:0000313" key="1">
    <source>
        <dbReference type="EMBL" id="EPF14980.1"/>
    </source>
</evidence>
<dbReference type="RefSeq" id="WP_016537907.1">
    <property type="nucleotide sequence ID" value="NZ_KE161030.1"/>
</dbReference>
<sequence length="183" mass="21305">MMHADVKYIIYDPISWIHPKRFLLPKKLATARCRSIINDIILHQYGLSTGDLDLSNSKENYLAHHWAILAKAAFMAACHRYRSALAYNGLMFKLDPLTFQFTQCELTGSRDDFRGDITWGCLRFLAYRELMTFSSDVSLLMKERIPLLFEKQAEVNMSDSFILQQNDNEILVRMAIQYAKRNN</sequence>
<dbReference type="Proteomes" id="UP000014585">
    <property type="component" value="Unassembled WGS sequence"/>
</dbReference>
<organism evidence="1 2">
    <name type="scientific">Cedecea davisae DSM 4568</name>
    <dbReference type="NCBI Taxonomy" id="566551"/>
    <lineage>
        <taxon>Bacteria</taxon>
        <taxon>Pseudomonadati</taxon>
        <taxon>Pseudomonadota</taxon>
        <taxon>Gammaproteobacteria</taxon>
        <taxon>Enterobacterales</taxon>
        <taxon>Enterobacteriaceae</taxon>
        <taxon>Cedecea</taxon>
    </lineage>
</organism>
<comment type="caution">
    <text evidence="1">The sequence shown here is derived from an EMBL/GenBank/DDBJ whole genome shotgun (WGS) entry which is preliminary data.</text>
</comment>
<accession>S3IPJ1</accession>
<proteinExistence type="predicted"/>
<dbReference type="AlphaFoldDB" id="S3IPJ1"/>
<dbReference type="Pfam" id="PF09482">
    <property type="entry name" value="OrgA_MxiK"/>
    <property type="match status" value="1"/>
</dbReference>
<dbReference type="InterPro" id="IPR013388">
    <property type="entry name" value="T3SS_OrgA/MxiK"/>
</dbReference>
<dbReference type="EMBL" id="ATDT01000032">
    <property type="protein sequence ID" value="EPF14980.1"/>
    <property type="molecule type" value="Genomic_DNA"/>
</dbReference>
<dbReference type="STRING" id="566551.HMPREF0201_03648"/>
<name>S3IPJ1_9ENTR</name>